<dbReference type="InterPro" id="IPR050650">
    <property type="entry name" value="Type-II_Cytokine-TF_Rcpt"/>
</dbReference>
<keyword evidence="1" id="KW-0472">Membrane</keyword>
<evidence type="ECO:0000313" key="3">
    <source>
        <dbReference type="EMBL" id="KAI2662779.1"/>
    </source>
</evidence>
<dbReference type="Proteomes" id="UP000830375">
    <property type="component" value="Unassembled WGS sequence"/>
</dbReference>
<dbReference type="InterPro" id="IPR003961">
    <property type="entry name" value="FN3_dom"/>
</dbReference>
<dbReference type="SUPFAM" id="SSF49265">
    <property type="entry name" value="Fibronectin type III"/>
    <property type="match status" value="1"/>
</dbReference>
<dbReference type="InterPro" id="IPR036116">
    <property type="entry name" value="FN3_sf"/>
</dbReference>
<feature type="transmembrane region" description="Helical" evidence="1">
    <location>
        <begin position="275"/>
        <end position="293"/>
    </location>
</feature>
<proteinExistence type="predicted"/>
<protein>
    <submittedName>
        <fullName evidence="3">Interleukin-22 receptor subunit alpha-1</fullName>
    </submittedName>
</protein>
<keyword evidence="1" id="KW-0812">Transmembrane</keyword>
<evidence type="ECO:0000256" key="1">
    <source>
        <dbReference type="SAM" id="Phobius"/>
    </source>
</evidence>
<dbReference type="Pfam" id="PF01108">
    <property type="entry name" value="Tissue_fac"/>
    <property type="match status" value="1"/>
</dbReference>
<keyword evidence="4" id="KW-1185">Reference proteome</keyword>
<accession>A0ABQ8MIT0</accession>
<evidence type="ECO:0000259" key="2">
    <source>
        <dbReference type="Pfam" id="PF01108"/>
    </source>
</evidence>
<keyword evidence="1" id="KW-1133">Transmembrane helix</keyword>
<dbReference type="PANTHER" id="PTHR20859">
    <property type="entry name" value="INTERFERON/INTERLEUKIN RECEPTOR"/>
    <property type="match status" value="1"/>
</dbReference>
<dbReference type="EMBL" id="JACTAM010000007">
    <property type="protein sequence ID" value="KAI2662779.1"/>
    <property type="molecule type" value="Genomic_DNA"/>
</dbReference>
<sequence>MPVALLNLCFFLLVLNLGKYIFLYEFLAFVSSIWYALFPIMSVTYTGATCSGFHLFRLESAVSVCNVTVHTLNFGCHLKWDCPDASPNTTYTVLSKTQGTSWTNVSGCFQISQQSCDLSNVFPSVHTLNFIRLTSEFLWLNKTWSCNSVDDPDAKFSMPSVIISMEQGSVWVTVNFPCAPAKSCSIEEEEEMDCCPLMEIKNLNATVTLYNEQNPSDRQAYTAEVISEHPFKVEFGFLTSGQVYCAVASFKVEDVLASSPTSFPQCVYIPAKNESLIVVILCAVLIALGLALLRDLELQNETVIDSNVAPHNEDSDGDYVSVVSISDFTLMNNQSSYYNTQSLGNGYYTSPILHNPDCTEESVESDELNTEVQHDEFHVLPSHPVLEAEMGCAYQNQNILPSLRDIPLSSVRVKHTQQDEISTEDPERTEDVIWGKLNMRPIEDIQSN</sequence>
<dbReference type="Gene3D" id="2.60.40.10">
    <property type="entry name" value="Immunoglobulins"/>
    <property type="match status" value="1"/>
</dbReference>
<reference evidence="3 4" key="1">
    <citation type="submission" date="2022-01" db="EMBL/GenBank/DDBJ databases">
        <title>A high-quality chromosome-level genome assembly of rohu carp, Labeo rohita.</title>
        <authorList>
            <person name="Arick M.A. II"/>
            <person name="Hsu C.-Y."/>
            <person name="Magbanua Z."/>
            <person name="Pechanova O."/>
            <person name="Grover C."/>
            <person name="Miller E."/>
            <person name="Thrash A."/>
            <person name="Ezzel L."/>
            <person name="Alam S."/>
            <person name="Benzie J."/>
            <person name="Hamilton M."/>
            <person name="Karsi A."/>
            <person name="Lawrence M.L."/>
            <person name="Peterson D.G."/>
        </authorList>
    </citation>
    <scope>NUCLEOTIDE SEQUENCE [LARGE SCALE GENOMIC DNA]</scope>
    <source>
        <strain evidence="4">BAU-BD-2019</strain>
        <tissue evidence="3">Blood</tissue>
    </source>
</reference>
<comment type="caution">
    <text evidence="3">The sequence shown here is derived from an EMBL/GenBank/DDBJ whole genome shotgun (WGS) entry which is preliminary data.</text>
</comment>
<dbReference type="PANTHER" id="PTHR20859:SF53">
    <property type="entry name" value="INTERLEUKIN-22 RECEPTOR SUBUNIT ALPHA-1"/>
    <property type="match status" value="1"/>
</dbReference>
<gene>
    <name evidence="3" type="ORF">H4Q32_001721</name>
</gene>
<name>A0ABQ8MIT0_LABRO</name>
<keyword evidence="3" id="KW-0675">Receptor</keyword>
<feature type="domain" description="Fibronectin type-III" evidence="2">
    <location>
        <begin position="65"/>
        <end position="136"/>
    </location>
</feature>
<dbReference type="InterPro" id="IPR013783">
    <property type="entry name" value="Ig-like_fold"/>
</dbReference>
<evidence type="ECO:0000313" key="4">
    <source>
        <dbReference type="Proteomes" id="UP000830375"/>
    </source>
</evidence>
<organism evidence="3 4">
    <name type="scientific">Labeo rohita</name>
    <name type="common">Indian major carp</name>
    <name type="synonym">Cyprinus rohita</name>
    <dbReference type="NCBI Taxonomy" id="84645"/>
    <lineage>
        <taxon>Eukaryota</taxon>
        <taxon>Metazoa</taxon>
        <taxon>Chordata</taxon>
        <taxon>Craniata</taxon>
        <taxon>Vertebrata</taxon>
        <taxon>Euteleostomi</taxon>
        <taxon>Actinopterygii</taxon>
        <taxon>Neopterygii</taxon>
        <taxon>Teleostei</taxon>
        <taxon>Ostariophysi</taxon>
        <taxon>Cypriniformes</taxon>
        <taxon>Cyprinidae</taxon>
        <taxon>Labeoninae</taxon>
        <taxon>Labeonini</taxon>
        <taxon>Labeo</taxon>
    </lineage>
</organism>